<dbReference type="Pfam" id="PF00107">
    <property type="entry name" value="ADH_zinc_N"/>
    <property type="match status" value="1"/>
</dbReference>
<sequence length="1894" mass="204639">MPPSHIHRIVLAARPKGSLNPSEVFRTEIIPYDLHVNDDEVIVQTEGVSIDAGFRVWLDEGMPLTISIGEVMRGSGVGVVREVGKACKVAVGDHVYYRPGWQDWGVYKESTLTVLKLSPGIELVDYIGALGASGLSAYVDQGLILVAKLKLGETLLVSSAAGAVGHVACQIGKILGAKVIGIAGSSGKCAFLEQEYGLDKALNYKSSSFQDDLKAVGGIDVYFDNVGGEILDLVMTQMNQLGRIALCGTLSRINGKEPPGLKNYMHLILQSAKIEGFFTNGPPQPDNLASPTPSQQPQSPPSPQTPMTPSTPGAAKPPPQLHPEIRSIVQLTASHTQKVYFSGPIIRKVEHQPDGQKPTKDEGWRNVWGQLGGTTLSLWDMKEIEEASKQGRQVPPSYVNVTDAFVHVVGTLTIPGSQEVPPQTYANVFSVNTAGLNLLLFSCPSTQALVSWTAALRLAAWEKSRLEEMYTAHLIRIMLNDGRETRSPLVRGKMEGWVRIRVAGQTDWKKLWMVVSAAGVLQDTGSMSSSDNRPTSPNTPKKNRLSQLFSREQSPPRSSATPSRPLVQVFASQKPKDKKKALLTFKDVAQAFAVYPERPELISRSTLMKLEGVFGDEEMVGSMRNREAWLLVMPELEANNTRASEMLKWLIAIHDAFELYGRPRIYSWDPRDPESTMFAYPIGPNRELLFLDRELAESLDPRDDRTSAVRRQLRQIQWQRMNGSGPMPEKAQPPIPAGNHPPTLPPLPVMLEETEYTAASGSRLPEQSSSGAPQLSMQIPPLDFERTPEVSSEPTKNAQRTSDPPAPRPLTPITERSNPPDSRSMSGDTNLLSTRQSVQHSPPGPVPSYSPPPPPEKLTEAVQQDQDGVFGGRMTTSPVPASPPADARPFGYRPSEEPHFVVASRPTSKQGRYGSPKPADVQLPSSPEVEQHVPVAASEPSQPFAISQPQPQHQRIVSPPPATSPSHVSQKSLSPPPPVHSPHATSPPASIMIAPHSVRDSVHSGGPRFSMASPPTSPSRVQSQSYSSQRTNSADALSSPTISHSDNAPPPSPARSSMVSSSLQASSQRRELRNEPSEENVLGNEAGALYYMRHVDGDAPPPTGIRRPPPPPTSDDEEEEEEEDSDDSPSIYTPPATNAVNPLNIRKSPSPPPKVTSAVYSRRGTPSPLPTSPTNIQHTRTFSPTSPMDPGMMSGSRPPEPPSRYGSVAKPSGARAPGNKMASAGSPPLVQASTNNTRRDDEQQSSSFRQRPSRQHSSSPVFDSEEVPEDEDIEQDPYMSAQHQHSELGYENDPPQGADASYEDTADALAALNFLEQDEVPPPAQVQRKPGLPSSPAPVAAPSSEPLPDTTSQQQRSSFAPSRIAAERKAKSQAQQAAHQAAVTKPGRANGKAKRKTHESGTWGESSDEEEEEEEEDDDDADSDEELPPRHRALQNANASNGQRPGYPSTQSMQSMQMSQGGQGQNMGGYGQERRPRDLPQLPGQMSQGPGEDYLNQPQPRRMQERSLYPNEAPRRQTSPLSQMTRPLNDNPQYHLAAAPAAPRQNMWSQVLEPGAKINPQARETFIQVEPPSQTMTKAFMPHGLLSAGIQDKEDRSAKRQEELARETGASLINVPNKPPPPQTGLLGAVAAHEREKRREGGIGATLTEREREKRLAEDRQRKLDDYQRMQLDQMQQGGGSMYGGMGYPGFNPMMNPMMANPMMMGMNPMMTGAGWGGYPGMMAPQQMMAAQQAAQAYQQAAQAYQQAMMAFSAAGSQVGGEGGSPAPLNPMMTGGSMFDPRMSMMGMMNPMAMGGMSPGMGGGMTPGMGGGMGGGMNPMMGGGMGMQMTGGGSPYDPRFSAGFDTTAGAGLPHDNTPPQRPYSSQNNSSNGRGSPAAPKGGDSMDDLPRPGGQ</sequence>
<dbReference type="InterPro" id="IPR045010">
    <property type="entry name" value="MDR_fam"/>
</dbReference>
<feature type="compositionally biased region" description="Acidic residues" evidence="2">
    <location>
        <begin position="1406"/>
        <end position="1426"/>
    </location>
</feature>
<feature type="compositionally biased region" description="Low complexity" evidence="2">
    <location>
        <begin position="1372"/>
        <end position="1382"/>
    </location>
</feature>
<dbReference type="InterPro" id="IPR013149">
    <property type="entry name" value="ADH-like_C"/>
</dbReference>
<feature type="compositionally biased region" description="Polar residues" evidence="2">
    <location>
        <begin position="789"/>
        <end position="802"/>
    </location>
</feature>
<dbReference type="SMART" id="SM00233">
    <property type="entry name" value="PH"/>
    <property type="match status" value="2"/>
</dbReference>
<accession>A0A4S4MUM8</accession>
<dbReference type="SUPFAM" id="SSF50729">
    <property type="entry name" value="PH domain-like"/>
    <property type="match status" value="1"/>
</dbReference>
<dbReference type="InterPro" id="IPR011032">
    <property type="entry name" value="GroES-like_sf"/>
</dbReference>
<evidence type="ECO:0000313" key="5">
    <source>
        <dbReference type="Proteomes" id="UP000308730"/>
    </source>
</evidence>
<dbReference type="PROSITE" id="PS50003">
    <property type="entry name" value="PH_DOMAIN"/>
    <property type="match status" value="1"/>
</dbReference>
<dbReference type="GO" id="GO:0016628">
    <property type="term" value="F:oxidoreductase activity, acting on the CH-CH group of donors, NAD or NADP as acceptor"/>
    <property type="evidence" value="ECO:0007669"/>
    <property type="project" value="InterPro"/>
</dbReference>
<feature type="domain" description="PH" evidence="3">
    <location>
        <begin position="338"/>
        <end position="461"/>
    </location>
</feature>
<dbReference type="EMBL" id="SGPM01000097">
    <property type="protein sequence ID" value="THH30016.1"/>
    <property type="molecule type" value="Genomic_DNA"/>
</dbReference>
<dbReference type="InterPro" id="IPR020843">
    <property type="entry name" value="ER"/>
</dbReference>
<feature type="region of interest" description="Disordered" evidence="2">
    <location>
        <begin position="718"/>
        <end position="1531"/>
    </location>
</feature>
<feature type="compositionally biased region" description="Low complexity" evidence="2">
    <location>
        <begin position="1449"/>
        <end position="1460"/>
    </location>
</feature>
<evidence type="ECO:0000313" key="4">
    <source>
        <dbReference type="EMBL" id="THH30016.1"/>
    </source>
</evidence>
<feature type="compositionally biased region" description="Low complexity" evidence="2">
    <location>
        <begin position="555"/>
        <end position="565"/>
    </location>
</feature>
<feature type="compositionally biased region" description="Polar residues" evidence="2">
    <location>
        <begin position="1030"/>
        <end position="1046"/>
    </location>
</feature>
<evidence type="ECO:0000259" key="3">
    <source>
        <dbReference type="PROSITE" id="PS50003"/>
    </source>
</evidence>
<feature type="compositionally biased region" description="Low complexity" evidence="2">
    <location>
        <begin position="1054"/>
        <end position="1067"/>
    </location>
</feature>
<dbReference type="InterPro" id="IPR058155">
    <property type="entry name" value="Skg3/CAF120-like_PH"/>
</dbReference>
<dbReference type="SUPFAM" id="SSF51735">
    <property type="entry name" value="NAD(P)-binding Rossmann-fold domains"/>
    <property type="match status" value="1"/>
</dbReference>
<feature type="compositionally biased region" description="Polar residues" evidence="2">
    <location>
        <begin position="757"/>
        <end position="777"/>
    </location>
</feature>
<dbReference type="InterPro" id="IPR041694">
    <property type="entry name" value="ADH_N_2"/>
</dbReference>
<dbReference type="InterPro" id="IPR036291">
    <property type="entry name" value="NAD(P)-bd_dom_sf"/>
</dbReference>
<feature type="compositionally biased region" description="Low complexity" evidence="2">
    <location>
        <begin position="1244"/>
        <end position="1259"/>
    </location>
</feature>
<feature type="compositionally biased region" description="Pro residues" evidence="2">
    <location>
        <begin position="1099"/>
        <end position="1113"/>
    </location>
</feature>
<dbReference type="OrthoDB" id="5563754at2759"/>
<keyword evidence="5" id="KW-1185">Reference proteome</keyword>
<dbReference type="CDD" id="cd05288">
    <property type="entry name" value="PGDH"/>
    <property type="match status" value="1"/>
</dbReference>
<keyword evidence="1" id="KW-0560">Oxidoreductase</keyword>
<dbReference type="Proteomes" id="UP000308730">
    <property type="component" value="Unassembled WGS sequence"/>
</dbReference>
<feature type="compositionally biased region" description="Pro residues" evidence="2">
    <location>
        <begin position="842"/>
        <end position="856"/>
    </location>
</feature>
<dbReference type="Pfam" id="PF25381">
    <property type="entry name" value="PH_26"/>
    <property type="match status" value="1"/>
</dbReference>
<feature type="region of interest" description="Disordered" evidence="2">
    <location>
        <begin position="1828"/>
        <end position="1894"/>
    </location>
</feature>
<feature type="compositionally biased region" description="Polar residues" evidence="2">
    <location>
        <begin position="1349"/>
        <end position="1360"/>
    </location>
</feature>
<feature type="compositionally biased region" description="Low complexity" evidence="2">
    <location>
        <begin position="981"/>
        <end position="990"/>
    </location>
</feature>
<reference evidence="4 5" key="1">
    <citation type="submission" date="2019-02" db="EMBL/GenBank/DDBJ databases">
        <title>Genome sequencing of the rare red list fungi Antrodiella citrinella (Flaviporus citrinellus).</title>
        <authorList>
            <person name="Buettner E."/>
            <person name="Kellner H."/>
        </authorList>
    </citation>
    <scope>NUCLEOTIDE SEQUENCE [LARGE SCALE GENOMIC DNA]</scope>
    <source>
        <strain evidence="4 5">DSM 108506</strain>
    </source>
</reference>
<dbReference type="PANTHER" id="PTHR43205:SF42">
    <property type="entry name" value="ALCOHOL DEHYDROGENASE, ZINC-CONTAINING (AFU_ORTHOLOGUE AFUA_7G04530)"/>
    <property type="match status" value="1"/>
</dbReference>
<feature type="compositionally biased region" description="Low complexity" evidence="2">
    <location>
        <begin position="1018"/>
        <end position="1029"/>
    </location>
</feature>
<name>A0A4S4MUM8_9APHY</name>
<dbReference type="Pfam" id="PF16884">
    <property type="entry name" value="ADH_N_2"/>
    <property type="match status" value="1"/>
</dbReference>
<feature type="compositionally biased region" description="Polar residues" evidence="2">
    <location>
        <begin position="1516"/>
        <end position="1531"/>
    </location>
</feature>
<feature type="compositionally biased region" description="Low complexity" evidence="2">
    <location>
        <begin position="1330"/>
        <end position="1348"/>
    </location>
</feature>
<dbReference type="SMART" id="SM00829">
    <property type="entry name" value="PKS_ER"/>
    <property type="match status" value="1"/>
</dbReference>
<feature type="compositionally biased region" description="Acidic residues" evidence="2">
    <location>
        <begin position="1263"/>
        <end position="1275"/>
    </location>
</feature>
<feature type="compositionally biased region" description="Polar residues" evidence="2">
    <location>
        <begin position="1172"/>
        <end position="1186"/>
    </location>
</feature>
<organism evidence="4 5">
    <name type="scientific">Antrodiella citrinella</name>
    <dbReference type="NCBI Taxonomy" id="2447956"/>
    <lineage>
        <taxon>Eukaryota</taxon>
        <taxon>Fungi</taxon>
        <taxon>Dikarya</taxon>
        <taxon>Basidiomycota</taxon>
        <taxon>Agaricomycotina</taxon>
        <taxon>Agaricomycetes</taxon>
        <taxon>Polyporales</taxon>
        <taxon>Steccherinaceae</taxon>
        <taxon>Antrodiella</taxon>
    </lineage>
</organism>
<feature type="compositionally biased region" description="Acidic residues" evidence="2">
    <location>
        <begin position="1114"/>
        <end position="1127"/>
    </location>
</feature>
<dbReference type="InterPro" id="IPR011993">
    <property type="entry name" value="PH-like_dom_sf"/>
</dbReference>
<dbReference type="Gene3D" id="2.30.29.30">
    <property type="entry name" value="Pleckstrin-homology domain (PH domain)/Phosphotyrosine-binding domain (PTB)"/>
    <property type="match status" value="1"/>
</dbReference>
<proteinExistence type="predicted"/>
<gene>
    <name evidence="4" type="ORF">EUX98_g4168</name>
</gene>
<evidence type="ECO:0000256" key="2">
    <source>
        <dbReference type="SAM" id="MobiDB-lite"/>
    </source>
</evidence>
<feature type="region of interest" description="Disordered" evidence="2">
    <location>
        <begin position="523"/>
        <end position="566"/>
    </location>
</feature>
<feature type="region of interest" description="Disordered" evidence="2">
    <location>
        <begin position="279"/>
        <end position="321"/>
    </location>
</feature>
<feature type="compositionally biased region" description="Polar residues" evidence="2">
    <location>
        <begin position="814"/>
        <end position="840"/>
    </location>
</feature>
<comment type="caution">
    <text evidence="4">The sequence shown here is derived from an EMBL/GenBank/DDBJ whole genome shotgun (WGS) entry which is preliminary data.</text>
</comment>
<dbReference type="Gene3D" id="3.40.50.720">
    <property type="entry name" value="NAD(P)-binding Rossmann-like Domain"/>
    <property type="match status" value="1"/>
</dbReference>
<feature type="compositionally biased region" description="Gly residues" evidence="2">
    <location>
        <begin position="1461"/>
        <end position="1471"/>
    </location>
</feature>
<protein>
    <recommendedName>
        <fullName evidence="3">PH domain-containing protein</fullName>
    </recommendedName>
</protein>
<dbReference type="SUPFAM" id="SSF50129">
    <property type="entry name" value="GroES-like"/>
    <property type="match status" value="1"/>
</dbReference>
<feature type="compositionally biased region" description="Polar residues" evidence="2">
    <location>
        <begin position="523"/>
        <end position="553"/>
    </location>
</feature>
<dbReference type="PANTHER" id="PTHR43205">
    <property type="entry name" value="PROSTAGLANDIN REDUCTASE"/>
    <property type="match status" value="1"/>
</dbReference>
<dbReference type="Gene3D" id="3.90.180.10">
    <property type="entry name" value="Medium-chain alcohol dehydrogenases, catalytic domain"/>
    <property type="match status" value="1"/>
</dbReference>
<evidence type="ECO:0000256" key="1">
    <source>
        <dbReference type="ARBA" id="ARBA00023002"/>
    </source>
</evidence>
<dbReference type="InterPro" id="IPR001849">
    <property type="entry name" value="PH_domain"/>
</dbReference>
<feature type="compositionally biased region" description="Polar residues" evidence="2">
    <location>
        <begin position="939"/>
        <end position="955"/>
    </location>
</feature>